<feature type="domain" description="N-acetyltransferase" evidence="4">
    <location>
        <begin position="125"/>
        <end position="288"/>
    </location>
</feature>
<dbReference type="Proteomes" id="UP000053617">
    <property type="component" value="Unassembled WGS sequence"/>
</dbReference>
<keyword evidence="1" id="KW-0808">Transferase</keyword>
<accession>A0A0D2HFP2</accession>
<feature type="region of interest" description="Disordered" evidence="3">
    <location>
        <begin position="1"/>
        <end position="45"/>
    </location>
</feature>
<protein>
    <recommendedName>
        <fullName evidence="4">N-acetyltransferase domain-containing protein</fullName>
    </recommendedName>
</protein>
<dbReference type="InterPro" id="IPR000182">
    <property type="entry name" value="GNAT_dom"/>
</dbReference>
<dbReference type="OrthoDB" id="47374at2759"/>
<name>A0A0D2HFP2_9EURO</name>
<evidence type="ECO:0000256" key="1">
    <source>
        <dbReference type="ARBA" id="ARBA00022679"/>
    </source>
</evidence>
<evidence type="ECO:0000256" key="3">
    <source>
        <dbReference type="SAM" id="MobiDB-lite"/>
    </source>
</evidence>
<dbReference type="AlphaFoldDB" id="A0A0D2HFP2"/>
<dbReference type="STRING" id="1442369.A0A0D2HFP2"/>
<gene>
    <name evidence="5" type="ORF">Z518_00558</name>
</gene>
<feature type="compositionally biased region" description="Polar residues" evidence="3">
    <location>
        <begin position="1"/>
        <end position="23"/>
    </location>
</feature>
<evidence type="ECO:0000256" key="2">
    <source>
        <dbReference type="ARBA" id="ARBA00023315"/>
    </source>
</evidence>
<sequence>MPQASLLSYFSKPVTSGSSPTSNDTDRKVERCSRDERVPDSETSTTEIRGLGILEKLRGKSFQELTCNNAELLSGDTNINVNENKDSLKREPASEPNGRPCHLQVFSQTELEIPQSITIAHLPNACIGPVLEPHLPSIQRLTSTTLPVRYGDAFFTSTISDPITNQLSRVVLYASEPVGWIRCRLESCPPQTEASPSKPPLSQIYIQALALLSPYRHLGLATMLLDAVLASSIAEAEETICIYAHVWEKNEDALDWYAKRGFKRVMLIERYYRRLVPGGAWIVRRELD</sequence>
<dbReference type="GO" id="GO:0007064">
    <property type="term" value="P:mitotic sister chromatid cohesion"/>
    <property type="evidence" value="ECO:0007669"/>
    <property type="project" value="TreeGrafter"/>
</dbReference>
<evidence type="ECO:0000259" key="4">
    <source>
        <dbReference type="PROSITE" id="PS51186"/>
    </source>
</evidence>
<keyword evidence="6" id="KW-1185">Reference proteome</keyword>
<dbReference type="VEuPathDB" id="FungiDB:Z518_00558"/>
<dbReference type="GeneID" id="25288629"/>
<dbReference type="InterPro" id="IPR016181">
    <property type="entry name" value="Acyl_CoA_acyltransferase"/>
</dbReference>
<dbReference type="InterPro" id="IPR051556">
    <property type="entry name" value="N-term/lysine_N-AcTrnsfr"/>
</dbReference>
<dbReference type="PROSITE" id="PS51186">
    <property type="entry name" value="GNAT"/>
    <property type="match status" value="1"/>
</dbReference>
<organism evidence="5 6">
    <name type="scientific">Rhinocladiella mackenziei CBS 650.93</name>
    <dbReference type="NCBI Taxonomy" id="1442369"/>
    <lineage>
        <taxon>Eukaryota</taxon>
        <taxon>Fungi</taxon>
        <taxon>Dikarya</taxon>
        <taxon>Ascomycota</taxon>
        <taxon>Pezizomycotina</taxon>
        <taxon>Eurotiomycetes</taxon>
        <taxon>Chaetothyriomycetidae</taxon>
        <taxon>Chaetothyriales</taxon>
        <taxon>Herpotrichiellaceae</taxon>
        <taxon>Rhinocladiella</taxon>
    </lineage>
</organism>
<keyword evidence="2" id="KW-0012">Acyltransferase</keyword>
<dbReference type="CDD" id="cd04301">
    <property type="entry name" value="NAT_SF"/>
    <property type="match status" value="1"/>
</dbReference>
<evidence type="ECO:0000313" key="5">
    <source>
        <dbReference type="EMBL" id="KIX09478.1"/>
    </source>
</evidence>
<dbReference type="Gene3D" id="3.40.630.30">
    <property type="match status" value="1"/>
</dbReference>
<dbReference type="EMBL" id="KN847475">
    <property type="protein sequence ID" value="KIX09478.1"/>
    <property type="molecule type" value="Genomic_DNA"/>
</dbReference>
<reference evidence="5 6" key="1">
    <citation type="submission" date="2015-01" db="EMBL/GenBank/DDBJ databases">
        <title>The Genome Sequence of Rhinocladiella mackenzie CBS 650.93.</title>
        <authorList>
            <consortium name="The Broad Institute Genomics Platform"/>
            <person name="Cuomo C."/>
            <person name="de Hoog S."/>
            <person name="Gorbushina A."/>
            <person name="Stielow B."/>
            <person name="Teixiera M."/>
            <person name="Abouelleil A."/>
            <person name="Chapman S.B."/>
            <person name="Priest M."/>
            <person name="Young S.K."/>
            <person name="Wortman J."/>
            <person name="Nusbaum C."/>
            <person name="Birren B."/>
        </authorList>
    </citation>
    <scope>NUCLEOTIDE SEQUENCE [LARGE SCALE GENOMIC DNA]</scope>
    <source>
        <strain evidence="5 6">CBS 650.93</strain>
    </source>
</reference>
<dbReference type="SUPFAM" id="SSF55729">
    <property type="entry name" value="Acyl-CoA N-acyltransferases (Nat)"/>
    <property type="match status" value="1"/>
</dbReference>
<evidence type="ECO:0000313" key="6">
    <source>
        <dbReference type="Proteomes" id="UP000053617"/>
    </source>
</evidence>
<dbReference type="PANTHER" id="PTHR42919">
    <property type="entry name" value="N-ALPHA-ACETYLTRANSFERASE"/>
    <property type="match status" value="1"/>
</dbReference>
<dbReference type="PANTHER" id="PTHR42919:SF8">
    <property type="entry name" value="N-ALPHA-ACETYLTRANSFERASE 50"/>
    <property type="match status" value="1"/>
</dbReference>
<dbReference type="Pfam" id="PF00583">
    <property type="entry name" value="Acetyltransf_1"/>
    <property type="match status" value="1"/>
</dbReference>
<proteinExistence type="predicted"/>
<dbReference type="GO" id="GO:0031415">
    <property type="term" value="C:NatA complex"/>
    <property type="evidence" value="ECO:0007669"/>
    <property type="project" value="TreeGrafter"/>
</dbReference>
<dbReference type="RefSeq" id="XP_013276614.1">
    <property type="nucleotide sequence ID" value="XM_013421160.1"/>
</dbReference>
<dbReference type="HOGENOM" id="CLU_969767_0_0_1"/>
<dbReference type="GO" id="GO:0016747">
    <property type="term" value="F:acyltransferase activity, transferring groups other than amino-acyl groups"/>
    <property type="evidence" value="ECO:0007669"/>
    <property type="project" value="InterPro"/>
</dbReference>
<feature type="compositionally biased region" description="Basic and acidic residues" evidence="3">
    <location>
        <begin position="24"/>
        <end position="40"/>
    </location>
</feature>